<dbReference type="Ensembl" id="ENSPMGT00000010398.1">
    <property type="protein sequence ID" value="ENSPMGP00000009751.1"/>
    <property type="gene ID" value="ENSPMGG00000008073.1"/>
</dbReference>
<proteinExistence type="inferred from homology"/>
<dbReference type="AlphaFoldDB" id="A0A3B3ZZS0"/>
<reference evidence="7" key="2">
    <citation type="submission" date="2025-09" db="UniProtKB">
        <authorList>
            <consortium name="Ensembl"/>
        </authorList>
    </citation>
    <scope>IDENTIFICATION</scope>
</reference>
<sequence length="324" mass="37152">MLATPFLGRSESAFTDGSHEFGLSELKIVLFGKTGNGKSATANTILGRECFRSVTHPTSVTKICQKEEGEVDGQKVVVVDSPGLFDTSLSNEELQGELVKCITMLAPGPHVFLLVLQIGRFTKEEKESVELLKTYFGEKSSPFIITLFTKIDALDNMPIEDYIEACDDLKKIIQDCGGRFHGFNNKDKNNQSQVRQLIQKANKMVMENGGSYYSTETFQEAEVAIKKEMERLLQEKEDEIRKEEEDIQYSYKQIIEGEGQRERERRERERRKKEGGRRGREGQERGGSRGREGRRNGRERKEEERGREERKRGTRERREQGKRG</sequence>
<dbReference type="GO" id="GO:0005525">
    <property type="term" value="F:GTP binding"/>
    <property type="evidence" value="ECO:0007669"/>
    <property type="project" value="UniProtKB-KW"/>
</dbReference>
<dbReference type="SUPFAM" id="SSF52540">
    <property type="entry name" value="P-loop containing nucleoside triphosphate hydrolases"/>
    <property type="match status" value="1"/>
</dbReference>
<evidence type="ECO:0000256" key="2">
    <source>
        <dbReference type="ARBA" id="ARBA00022741"/>
    </source>
</evidence>
<dbReference type="Proteomes" id="UP000261520">
    <property type="component" value="Unplaced"/>
</dbReference>
<dbReference type="Gene3D" id="3.40.50.300">
    <property type="entry name" value="P-loop containing nucleotide triphosphate hydrolases"/>
    <property type="match status" value="1"/>
</dbReference>
<dbReference type="InterPro" id="IPR006703">
    <property type="entry name" value="G_AIG1"/>
</dbReference>
<evidence type="ECO:0000313" key="7">
    <source>
        <dbReference type="Ensembl" id="ENSPMGP00000009751.1"/>
    </source>
</evidence>
<dbReference type="FunFam" id="3.40.50.300:FF:000366">
    <property type="entry name" value="GTPase, IMAP family member 2"/>
    <property type="match status" value="1"/>
</dbReference>
<dbReference type="PROSITE" id="PS51720">
    <property type="entry name" value="G_AIG1"/>
    <property type="match status" value="1"/>
</dbReference>
<feature type="coiled-coil region" evidence="4">
    <location>
        <begin position="218"/>
        <end position="253"/>
    </location>
</feature>
<reference evidence="7" key="1">
    <citation type="submission" date="2025-08" db="UniProtKB">
        <authorList>
            <consortium name="Ensembl"/>
        </authorList>
    </citation>
    <scope>IDENTIFICATION</scope>
</reference>
<accession>A0A3B3ZZS0</accession>
<organism evidence="7 8">
    <name type="scientific">Periophthalmus magnuspinnatus</name>
    <dbReference type="NCBI Taxonomy" id="409849"/>
    <lineage>
        <taxon>Eukaryota</taxon>
        <taxon>Metazoa</taxon>
        <taxon>Chordata</taxon>
        <taxon>Craniata</taxon>
        <taxon>Vertebrata</taxon>
        <taxon>Euteleostomi</taxon>
        <taxon>Actinopterygii</taxon>
        <taxon>Neopterygii</taxon>
        <taxon>Teleostei</taxon>
        <taxon>Neoteleostei</taxon>
        <taxon>Acanthomorphata</taxon>
        <taxon>Gobiaria</taxon>
        <taxon>Gobiiformes</taxon>
        <taxon>Gobioidei</taxon>
        <taxon>Gobiidae</taxon>
        <taxon>Oxudercinae</taxon>
        <taxon>Periophthalmus</taxon>
    </lineage>
</organism>
<feature type="compositionally biased region" description="Basic and acidic residues" evidence="5">
    <location>
        <begin position="276"/>
        <end position="324"/>
    </location>
</feature>
<keyword evidence="3" id="KW-0342">GTP-binding</keyword>
<feature type="compositionally biased region" description="Basic and acidic residues" evidence="5">
    <location>
        <begin position="258"/>
        <end position="267"/>
    </location>
</feature>
<dbReference type="CDD" id="cd01852">
    <property type="entry name" value="AIG1"/>
    <property type="match status" value="1"/>
</dbReference>
<evidence type="ECO:0000313" key="8">
    <source>
        <dbReference type="Proteomes" id="UP000261520"/>
    </source>
</evidence>
<dbReference type="InterPro" id="IPR027417">
    <property type="entry name" value="P-loop_NTPase"/>
</dbReference>
<keyword evidence="2" id="KW-0547">Nucleotide-binding</keyword>
<name>A0A3B3ZZS0_9GOBI</name>
<evidence type="ECO:0000256" key="1">
    <source>
        <dbReference type="ARBA" id="ARBA00008535"/>
    </source>
</evidence>
<dbReference type="Pfam" id="PF04548">
    <property type="entry name" value="AIG1"/>
    <property type="match status" value="1"/>
</dbReference>
<protein>
    <recommendedName>
        <fullName evidence="6">AIG1-type G domain-containing protein</fullName>
    </recommendedName>
</protein>
<dbReference type="InterPro" id="IPR045058">
    <property type="entry name" value="GIMA/IAN/Toc"/>
</dbReference>
<dbReference type="PANTHER" id="PTHR10903:SF188">
    <property type="entry name" value="GTPASE IMAP FAMILY MEMBER 2-LIKE-RELATED"/>
    <property type="match status" value="1"/>
</dbReference>
<comment type="similarity">
    <text evidence="1">Belongs to the TRAFAC class TrmE-Era-EngA-EngB-Septin-like GTPase superfamily. AIG1/Toc34/Toc159-like paraseptin GTPase family. IAN subfamily.</text>
</comment>
<evidence type="ECO:0000259" key="6">
    <source>
        <dbReference type="PROSITE" id="PS51720"/>
    </source>
</evidence>
<keyword evidence="8" id="KW-1185">Reference proteome</keyword>
<evidence type="ECO:0000256" key="5">
    <source>
        <dbReference type="SAM" id="MobiDB-lite"/>
    </source>
</evidence>
<evidence type="ECO:0000256" key="3">
    <source>
        <dbReference type="ARBA" id="ARBA00023134"/>
    </source>
</evidence>
<feature type="domain" description="AIG1-type G" evidence="6">
    <location>
        <begin position="23"/>
        <end position="222"/>
    </location>
</feature>
<feature type="region of interest" description="Disordered" evidence="5">
    <location>
        <begin position="256"/>
        <end position="324"/>
    </location>
</feature>
<evidence type="ECO:0000256" key="4">
    <source>
        <dbReference type="SAM" id="Coils"/>
    </source>
</evidence>
<keyword evidence="4" id="KW-0175">Coiled coil</keyword>
<dbReference type="PANTHER" id="PTHR10903">
    <property type="entry name" value="GTPASE, IMAP FAMILY MEMBER-RELATED"/>
    <property type="match status" value="1"/>
</dbReference>